<dbReference type="PANTHER" id="PTHR24421:SF10">
    <property type="entry name" value="NITRATE_NITRITE SENSOR PROTEIN NARQ"/>
    <property type="match status" value="1"/>
</dbReference>
<dbReference type="RefSeq" id="WP_270038624.1">
    <property type="nucleotide sequence ID" value="NZ_JAPDOD010000003.1"/>
</dbReference>
<dbReference type="InterPro" id="IPR029016">
    <property type="entry name" value="GAF-like_dom_sf"/>
</dbReference>
<comment type="catalytic activity">
    <reaction evidence="1">
        <text>ATP + protein L-histidine = ADP + protein N-phospho-L-histidine.</text>
        <dbReference type="EC" id="2.7.13.3"/>
    </reaction>
</comment>
<dbReference type="Pfam" id="PF01590">
    <property type="entry name" value="GAF"/>
    <property type="match status" value="3"/>
</dbReference>
<evidence type="ECO:0000313" key="10">
    <source>
        <dbReference type="EMBL" id="MDA0159859.1"/>
    </source>
</evidence>
<protein>
    <recommendedName>
        <fullName evidence="2">histidine kinase</fullName>
        <ecNumber evidence="2">2.7.13.3</ecNumber>
    </recommendedName>
</protein>
<evidence type="ECO:0000256" key="3">
    <source>
        <dbReference type="ARBA" id="ARBA00022553"/>
    </source>
</evidence>
<sequence length="854" mass="89640">MTNGDLPAAQHAALRRIAALATAKAPAADLFGAVVREITTVLELPRGWLFRYEPVAEISVLASVNFPPFSAGSRWPLDGPSMAATILEIGRPVRVDDHSGLESTIARRVRELGVLSMCGVPIRVDGGIWGGIGVSPQGGELLPVRAPDRLAAFTELVAGVISGAASQDRLARLADHRTSLSRIATLVAEELPAAELLAAIMAEATRVLGASAMFVGRYEAGDAMTVVASVDAPRFPVGSRWPHDGPNLSALVYETGRPTRIDEYSEPSSRLAVGIRESGLGSAIGVPILAAGRIWGIGCVAMRGTGPLPAGTEDRLQDFTDLLGLAIANAESRRRTRRLAAEQAALRRVATLVAEGAGPAELFSAVADEVARVLDVAAVWVVRFESGTTSIVVASRDDADLPVGSRASLDRPGLAATVFETGRPARRDENERSSAAAAEVAVPIMVDGRVWGMIAVALRSSREARPAHAGILTSRLVLSDASAHEVESRLAAFTELVATAISKAQMHDDLRTLADEQAALRRVATLVAHGAAPAAVFDAVTAETAALLGADGVMLCRYADGDEITMVAHHGPAAGELPLGSRIGRVPGFAELLGARAAVEAPVTIGGRAWGLIVPYWRGGQPPEADPEPRLSQFAELLDTAIANADSHDQLTASRARVLIAADEARRRVVRDLHDGAQQRLIEAILTLELARARAPSTDPERDSLVADALEQLQQGVEGLRELAHGVLPRVLTNFGLKAGLTGVVTRLDLPVDVDVPAARYPAEIEASAYFIVVEALTNVSKHARASRAEVRVAAEGGVLRIEVRDDGIGGADASGHGLVGLEDRVTTLGGRFELKSPRGGGTALIATLPLPFM</sequence>
<dbReference type="InterPro" id="IPR011712">
    <property type="entry name" value="Sig_transdc_His_kin_sub3_dim/P"/>
</dbReference>
<proteinExistence type="predicted"/>
<dbReference type="Pfam" id="PF07730">
    <property type="entry name" value="HisKA_3"/>
    <property type="match status" value="1"/>
</dbReference>
<evidence type="ECO:0000256" key="8">
    <source>
        <dbReference type="ARBA" id="ARBA00023012"/>
    </source>
</evidence>
<dbReference type="PANTHER" id="PTHR24421">
    <property type="entry name" value="NITRATE/NITRITE SENSOR PROTEIN NARX-RELATED"/>
    <property type="match status" value="1"/>
</dbReference>
<evidence type="ECO:0000256" key="6">
    <source>
        <dbReference type="ARBA" id="ARBA00022777"/>
    </source>
</evidence>
<dbReference type="GO" id="GO:0005524">
    <property type="term" value="F:ATP binding"/>
    <property type="evidence" value="ECO:0007669"/>
    <property type="project" value="UniProtKB-KW"/>
</dbReference>
<accession>A0A9X3MNS5</accession>
<feature type="domain" description="GAF" evidence="9">
    <location>
        <begin position="26"/>
        <end position="171"/>
    </location>
</feature>
<evidence type="ECO:0000256" key="4">
    <source>
        <dbReference type="ARBA" id="ARBA00022679"/>
    </source>
</evidence>
<evidence type="ECO:0000259" key="9">
    <source>
        <dbReference type="SMART" id="SM00065"/>
    </source>
</evidence>
<dbReference type="InterPro" id="IPR050482">
    <property type="entry name" value="Sensor_HK_TwoCompSys"/>
</dbReference>
<evidence type="ECO:0000256" key="5">
    <source>
        <dbReference type="ARBA" id="ARBA00022741"/>
    </source>
</evidence>
<dbReference type="InterPro" id="IPR036890">
    <property type="entry name" value="HATPase_C_sf"/>
</dbReference>
<keyword evidence="8" id="KW-0902">Two-component regulatory system</keyword>
<dbReference type="CDD" id="cd16917">
    <property type="entry name" value="HATPase_UhpB-NarQ-NarX-like"/>
    <property type="match status" value="1"/>
</dbReference>
<keyword evidence="5" id="KW-0547">Nucleotide-binding</keyword>
<feature type="domain" description="GAF" evidence="9">
    <location>
        <begin position="192"/>
        <end position="337"/>
    </location>
</feature>
<evidence type="ECO:0000256" key="7">
    <source>
        <dbReference type="ARBA" id="ARBA00022840"/>
    </source>
</evidence>
<name>A0A9X3MNS5_9ACTN</name>
<dbReference type="AlphaFoldDB" id="A0A9X3MNS5"/>
<feature type="domain" description="GAF" evidence="9">
    <location>
        <begin position="358"/>
        <end position="511"/>
    </location>
</feature>
<feature type="domain" description="GAF" evidence="9">
    <location>
        <begin position="515"/>
        <end position="652"/>
    </location>
</feature>
<evidence type="ECO:0000313" key="11">
    <source>
        <dbReference type="Proteomes" id="UP001149140"/>
    </source>
</evidence>
<keyword evidence="7" id="KW-0067">ATP-binding</keyword>
<dbReference type="SUPFAM" id="SSF55781">
    <property type="entry name" value="GAF domain-like"/>
    <property type="match status" value="4"/>
</dbReference>
<gene>
    <name evidence="10" type="ORF">OM076_06265</name>
</gene>
<dbReference type="EMBL" id="JAPDOD010000003">
    <property type="protein sequence ID" value="MDA0159859.1"/>
    <property type="molecule type" value="Genomic_DNA"/>
</dbReference>
<dbReference type="SMART" id="SM00065">
    <property type="entry name" value="GAF"/>
    <property type="match status" value="4"/>
</dbReference>
<organism evidence="10 11">
    <name type="scientific">Solirubrobacter ginsenosidimutans</name>
    <dbReference type="NCBI Taxonomy" id="490573"/>
    <lineage>
        <taxon>Bacteria</taxon>
        <taxon>Bacillati</taxon>
        <taxon>Actinomycetota</taxon>
        <taxon>Thermoleophilia</taxon>
        <taxon>Solirubrobacterales</taxon>
        <taxon>Solirubrobacteraceae</taxon>
        <taxon>Solirubrobacter</taxon>
    </lineage>
</organism>
<dbReference type="Proteomes" id="UP001149140">
    <property type="component" value="Unassembled WGS sequence"/>
</dbReference>
<dbReference type="Gene3D" id="3.30.565.10">
    <property type="entry name" value="Histidine kinase-like ATPase, C-terminal domain"/>
    <property type="match status" value="1"/>
</dbReference>
<dbReference type="InterPro" id="IPR003594">
    <property type="entry name" value="HATPase_dom"/>
</dbReference>
<evidence type="ECO:0000256" key="1">
    <source>
        <dbReference type="ARBA" id="ARBA00000085"/>
    </source>
</evidence>
<comment type="caution">
    <text evidence="10">The sequence shown here is derived from an EMBL/GenBank/DDBJ whole genome shotgun (WGS) entry which is preliminary data.</text>
</comment>
<keyword evidence="6" id="KW-0418">Kinase</keyword>
<dbReference type="Pfam" id="PF02518">
    <property type="entry name" value="HATPase_c"/>
    <property type="match status" value="1"/>
</dbReference>
<dbReference type="SUPFAM" id="SSF55874">
    <property type="entry name" value="ATPase domain of HSP90 chaperone/DNA topoisomerase II/histidine kinase"/>
    <property type="match status" value="1"/>
</dbReference>
<evidence type="ECO:0000256" key="2">
    <source>
        <dbReference type="ARBA" id="ARBA00012438"/>
    </source>
</evidence>
<keyword evidence="4" id="KW-0808">Transferase</keyword>
<dbReference type="GO" id="GO:0016020">
    <property type="term" value="C:membrane"/>
    <property type="evidence" value="ECO:0007669"/>
    <property type="project" value="InterPro"/>
</dbReference>
<reference evidence="10" key="1">
    <citation type="submission" date="2022-10" db="EMBL/GenBank/DDBJ databases">
        <title>The WGS of Solirubrobacter ginsenosidimutans DSM 21036.</title>
        <authorList>
            <person name="Jiang Z."/>
        </authorList>
    </citation>
    <scope>NUCLEOTIDE SEQUENCE</scope>
    <source>
        <strain evidence="10">DSM 21036</strain>
    </source>
</reference>
<dbReference type="Gene3D" id="3.30.450.40">
    <property type="match status" value="3"/>
</dbReference>
<dbReference type="GO" id="GO:0046983">
    <property type="term" value="F:protein dimerization activity"/>
    <property type="evidence" value="ECO:0007669"/>
    <property type="project" value="InterPro"/>
</dbReference>
<dbReference type="EC" id="2.7.13.3" evidence="2"/>
<dbReference type="GO" id="GO:0000155">
    <property type="term" value="F:phosphorelay sensor kinase activity"/>
    <property type="evidence" value="ECO:0007669"/>
    <property type="project" value="InterPro"/>
</dbReference>
<keyword evidence="3" id="KW-0597">Phosphoprotein</keyword>
<keyword evidence="11" id="KW-1185">Reference proteome</keyword>
<dbReference type="InterPro" id="IPR003018">
    <property type="entry name" value="GAF"/>
</dbReference>